<organism evidence="1 2">
    <name type="scientific">Trichonephila inaurata madagascariensis</name>
    <dbReference type="NCBI Taxonomy" id="2747483"/>
    <lineage>
        <taxon>Eukaryota</taxon>
        <taxon>Metazoa</taxon>
        <taxon>Ecdysozoa</taxon>
        <taxon>Arthropoda</taxon>
        <taxon>Chelicerata</taxon>
        <taxon>Arachnida</taxon>
        <taxon>Araneae</taxon>
        <taxon>Araneomorphae</taxon>
        <taxon>Entelegynae</taxon>
        <taxon>Araneoidea</taxon>
        <taxon>Nephilidae</taxon>
        <taxon>Trichonephila</taxon>
        <taxon>Trichonephila inaurata</taxon>
    </lineage>
</organism>
<evidence type="ECO:0000313" key="2">
    <source>
        <dbReference type="Proteomes" id="UP000886998"/>
    </source>
</evidence>
<proteinExistence type="predicted"/>
<gene>
    <name evidence="1" type="ORF">TNIN_476541</name>
</gene>
<accession>A0A8X6JUB1</accession>
<dbReference type="AlphaFoldDB" id="A0A8X6JUB1"/>
<keyword evidence="2" id="KW-1185">Reference proteome</keyword>
<dbReference type="EMBL" id="BMAV01024943">
    <property type="protein sequence ID" value="GFS37252.1"/>
    <property type="molecule type" value="Genomic_DNA"/>
</dbReference>
<protein>
    <submittedName>
        <fullName evidence="1">Uncharacterized protein</fullName>
    </submittedName>
</protein>
<sequence length="46" mass="5198">MGEEGMASVSRPEYHRSIVRSLGESHCMLTMLFKGFLGEIYSVCEE</sequence>
<comment type="caution">
    <text evidence="1">The sequence shown here is derived from an EMBL/GenBank/DDBJ whole genome shotgun (WGS) entry which is preliminary data.</text>
</comment>
<reference evidence="1" key="1">
    <citation type="submission" date="2020-08" db="EMBL/GenBank/DDBJ databases">
        <title>Multicomponent nature underlies the extraordinary mechanical properties of spider dragline silk.</title>
        <authorList>
            <person name="Kono N."/>
            <person name="Nakamura H."/>
            <person name="Mori M."/>
            <person name="Yoshida Y."/>
            <person name="Ohtoshi R."/>
            <person name="Malay A.D."/>
            <person name="Moran D.A.P."/>
            <person name="Tomita M."/>
            <person name="Numata K."/>
            <person name="Arakawa K."/>
        </authorList>
    </citation>
    <scope>NUCLEOTIDE SEQUENCE</scope>
</reference>
<name>A0A8X6JUB1_9ARAC</name>
<feature type="non-terminal residue" evidence="1">
    <location>
        <position position="46"/>
    </location>
</feature>
<dbReference type="Proteomes" id="UP000886998">
    <property type="component" value="Unassembled WGS sequence"/>
</dbReference>
<evidence type="ECO:0000313" key="1">
    <source>
        <dbReference type="EMBL" id="GFS37252.1"/>
    </source>
</evidence>